<gene>
    <name evidence="2" type="ORF">TMSB3V08_LOCUS10569</name>
</gene>
<evidence type="ECO:0000256" key="1">
    <source>
        <dbReference type="SAM" id="SignalP"/>
    </source>
</evidence>
<feature type="chain" id="PRO_5030941393" evidence="1">
    <location>
        <begin position="22"/>
        <end position="101"/>
    </location>
</feature>
<dbReference type="AlphaFoldDB" id="A0A7R9EIL7"/>
<proteinExistence type="predicted"/>
<protein>
    <submittedName>
        <fullName evidence="2">Uncharacterized protein</fullName>
    </submittedName>
</protein>
<feature type="signal peptide" evidence="1">
    <location>
        <begin position="1"/>
        <end position="21"/>
    </location>
</feature>
<organism evidence="2">
    <name type="scientific">Timema monikensis</name>
    <dbReference type="NCBI Taxonomy" id="170555"/>
    <lineage>
        <taxon>Eukaryota</taxon>
        <taxon>Metazoa</taxon>
        <taxon>Ecdysozoa</taxon>
        <taxon>Arthropoda</taxon>
        <taxon>Hexapoda</taxon>
        <taxon>Insecta</taxon>
        <taxon>Pterygota</taxon>
        <taxon>Neoptera</taxon>
        <taxon>Polyneoptera</taxon>
        <taxon>Phasmatodea</taxon>
        <taxon>Timematodea</taxon>
        <taxon>Timematoidea</taxon>
        <taxon>Timematidae</taxon>
        <taxon>Timema</taxon>
    </lineage>
</organism>
<sequence>MNTSIILAVSAVLVFLLTTSAAGASTSCSGNCIGTQVVVCANDRDGSVRQFGNSCAVQQYNCAHGTNHSNHRNSSPSGKMPVVVPGIELDASRLIDRNADH</sequence>
<accession>A0A7R9EIL7</accession>
<dbReference type="EMBL" id="OB796902">
    <property type="protein sequence ID" value="CAD7433905.1"/>
    <property type="molecule type" value="Genomic_DNA"/>
</dbReference>
<name>A0A7R9EIL7_9NEOP</name>
<evidence type="ECO:0000313" key="2">
    <source>
        <dbReference type="EMBL" id="CAD7433905.1"/>
    </source>
</evidence>
<keyword evidence="1" id="KW-0732">Signal</keyword>
<reference evidence="2" key="1">
    <citation type="submission" date="2020-11" db="EMBL/GenBank/DDBJ databases">
        <authorList>
            <person name="Tran Van P."/>
        </authorList>
    </citation>
    <scope>NUCLEOTIDE SEQUENCE</scope>
</reference>